<feature type="compositionally biased region" description="Low complexity" evidence="10">
    <location>
        <begin position="105"/>
        <end position="114"/>
    </location>
</feature>
<feature type="domain" description="PHD-type" evidence="11">
    <location>
        <begin position="138"/>
        <end position="198"/>
    </location>
</feature>
<proteinExistence type="predicted"/>
<feature type="compositionally biased region" description="Basic and acidic residues" evidence="10">
    <location>
        <begin position="84"/>
        <end position="95"/>
    </location>
</feature>
<evidence type="ECO:0000313" key="13">
    <source>
        <dbReference type="EMBL" id="KAJ7352965.1"/>
    </source>
</evidence>
<keyword evidence="14" id="KW-1185">Reference proteome</keyword>
<dbReference type="EMBL" id="MU827343">
    <property type="protein sequence ID" value="KAJ7352965.1"/>
    <property type="molecule type" value="Genomic_DNA"/>
</dbReference>
<evidence type="ECO:0000256" key="10">
    <source>
        <dbReference type="SAM" id="MobiDB-lite"/>
    </source>
</evidence>
<dbReference type="PROSITE" id="PS50157">
    <property type="entry name" value="ZINC_FINGER_C2H2_2"/>
    <property type="match status" value="1"/>
</dbReference>
<sequence length="257" mass="28644">MSKGRPRKKTHHVGAFPEPQPVHHVHKTISQIPGLLHVRNITKEELARMDPEERKKPYACEICGRRYKNGPGLKYHYTHYNHEQETGTTHHEEPVMSHPSTPVASISSVESPKVPSSPPQQRGPGRPKKVPGAATSPNNYCDFCLGDVYENKTTGYPEELLSCADCGRSGHPSCLQFTGKLTESVKKYKWQCIECKSCTLCGTSDNDDQLLFCDGCDRGYHMYCLKPPMQKPPEGHWTCALCETAVHVPSTPVPPPT</sequence>
<dbReference type="Gene3D" id="3.30.40.10">
    <property type="entry name" value="Zinc/RING finger domain, C3HC4 (zinc finger)"/>
    <property type="match status" value="1"/>
</dbReference>
<evidence type="ECO:0000259" key="12">
    <source>
        <dbReference type="PROSITE" id="PS50157"/>
    </source>
</evidence>
<feature type="region of interest" description="Disordered" evidence="10">
    <location>
        <begin position="84"/>
        <end position="133"/>
    </location>
</feature>
<keyword evidence="3" id="KW-0677">Repeat</keyword>
<feature type="compositionally biased region" description="Basic residues" evidence="10">
    <location>
        <begin position="1"/>
        <end position="12"/>
    </location>
</feature>
<keyword evidence="4 9" id="KW-0863">Zinc-finger</keyword>
<comment type="caution">
    <text evidence="13">The sequence shown here is derived from an EMBL/GenBank/DDBJ whole genome shotgun (WGS) entry which is preliminary data.</text>
</comment>
<dbReference type="InterPro" id="IPR019787">
    <property type="entry name" value="Znf_PHD-finger"/>
</dbReference>
<dbReference type="PROSITE" id="PS00028">
    <property type="entry name" value="ZINC_FINGER_C2H2_1"/>
    <property type="match status" value="1"/>
</dbReference>
<evidence type="ECO:0000313" key="14">
    <source>
        <dbReference type="Proteomes" id="UP001163046"/>
    </source>
</evidence>
<feature type="region of interest" description="Disordered" evidence="10">
    <location>
        <begin position="1"/>
        <end position="20"/>
    </location>
</feature>
<comment type="subcellular location">
    <subcellularLocation>
        <location evidence="1">Nucleus</location>
    </subcellularLocation>
</comment>
<reference evidence="13" key="1">
    <citation type="submission" date="2023-01" db="EMBL/GenBank/DDBJ databases">
        <title>Genome assembly of the deep-sea coral Lophelia pertusa.</title>
        <authorList>
            <person name="Herrera S."/>
            <person name="Cordes E."/>
        </authorList>
    </citation>
    <scope>NUCLEOTIDE SEQUENCE</scope>
    <source>
        <strain evidence="13">USNM1676648</strain>
        <tissue evidence="13">Polyp</tissue>
    </source>
</reference>
<dbReference type="InterPro" id="IPR036236">
    <property type="entry name" value="Znf_C2H2_sf"/>
</dbReference>
<keyword evidence="7" id="KW-0804">Transcription</keyword>
<evidence type="ECO:0000259" key="11">
    <source>
        <dbReference type="PROSITE" id="PS50016"/>
    </source>
</evidence>
<evidence type="ECO:0000256" key="1">
    <source>
        <dbReference type="ARBA" id="ARBA00004123"/>
    </source>
</evidence>
<evidence type="ECO:0000256" key="9">
    <source>
        <dbReference type="PROSITE-ProRule" id="PRU00042"/>
    </source>
</evidence>
<evidence type="ECO:0000256" key="3">
    <source>
        <dbReference type="ARBA" id="ARBA00022737"/>
    </source>
</evidence>
<dbReference type="PANTHER" id="PTHR45888">
    <property type="entry name" value="HL01030P-RELATED"/>
    <property type="match status" value="1"/>
</dbReference>
<evidence type="ECO:0000256" key="8">
    <source>
        <dbReference type="ARBA" id="ARBA00023242"/>
    </source>
</evidence>
<evidence type="ECO:0000256" key="4">
    <source>
        <dbReference type="ARBA" id="ARBA00022771"/>
    </source>
</evidence>
<protein>
    <submittedName>
        <fullName evidence="13">Zinc finger protein ubi-d4</fullName>
    </submittedName>
</protein>
<dbReference type="OrthoDB" id="1903104at2759"/>
<dbReference type="InterPro" id="IPR011011">
    <property type="entry name" value="Znf_FYVE_PHD"/>
</dbReference>
<dbReference type="PANTHER" id="PTHR45888:SF5">
    <property type="entry name" value="D4, ISOFORM A"/>
    <property type="match status" value="1"/>
</dbReference>
<evidence type="ECO:0000256" key="7">
    <source>
        <dbReference type="ARBA" id="ARBA00023163"/>
    </source>
</evidence>
<dbReference type="CDD" id="cd15619">
    <property type="entry name" value="PHD1_d4"/>
    <property type="match status" value="1"/>
</dbReference>
<keyword evidence="6" id="KW-0805">Transcription regulation</keyword>
<keyword evidence="8" id="KW-0539">Nucleus</keyword>
<name>A0A9W9YJ62_9CNID</name>
<dbReference type="SUPFAM" id="SSF57667">
    <property type="entry name" value="beta-beta-alpha zinc fingers"/>
    <property type="match status" value="1"/>
</dbReference>
<keyword evidence="2" id="KW-0479">Metal-binding</keyword>
<dbReference type="GO" id="GO:0008270">
    <property type="term" value="F:zinc ion binding"/>
    <property type="evidence" value="ECO:0007669"/>
    <property type="project" value="UniProtKB-KW"/>
</dbReference>
<dbReference type="InterPro" id="IPR013087">
    <property type="entry name" value="Znf_C2H2_type"/>
</dbReference>
<dbReference type="FunFam" id="3.30.40.10:FF:000005">
    <property type="entry name" value="zinc finger protein isoform X1"/>
    <property type="match status" value="1"/>
</dbReference>
<feature type="domain" description="PHD-type" evidence="11">
    <location>
        <begin position="195"/>
        <end position="245"/>
    </location>
</feature>
<dbReference type="CDD" id="cd15530">
    <property type="entry name" value="PHD2_d4"/>
    <property type="match status" value="1"/>
</dbReference>
<accession>A0A9W9YJ62</accession>
<dbReference type="InterPro" id="IPR001965">
    <property type="entry name" value="Znf_PHD"/>
</dbReference>
<feature type="domain" description="C2H2-type" evidence="12">
    <location>
        <begin position="58"/>
        <end position="87"/>
    </location>
</feature>
<gene>
    <name evidence="13" type="primary">DPF2_1</name>
    <name evidence="13" type="ORF">OS493_032904</name>
</gene>
<dbReference type="SMART" id="SM00249">
    <property type="entry name" value="PHD"/>
    <property type="match status" value="2"/>
</dbReference>
<keyword evidence="5" id="KW-0862">Zinc</keyword>
<evidence type="ECO:0000256" key="6">
    <source>
        <dbReference type="ARBA" id="ARBA00023015"/>
    </source>
</evidence>
<dbReference type="Pfam" id="PF00628">
    <property type="entry name" value="PHD"/>
    <property type="match status" value="2"/>
</dbReference>
<dbReference type="InterPro" id="IPR013083">
    <property type="entry name" value="Znf_RING/FYVE/PHD"/>
</dbReference>
<dbReference type="GO" id="GO:0005634">
    <property type="term" value="C:nucleus"/>
    <property type="evidence" value="ECO:0007669"/>
    <property type="project" value="UniProtKB-SubCell"/>
</dbReference>
<organism evidence="13 14">
    <name type="scientific">Desmophyllum pertusum</name>
    <dbReference type="NCBI Taxonomy" id="174260"/>
    <lineage>
        <taxon>Eukaryota</taxon>
        <taxon>Metazoa</taxon>
        <taxon>Cnidaria</taxon>
        <taxon>Anthozoa</taxon>
        <taxon>Hexacorallia</taxon>
        <taxon>Scleractinia</taxon>
        <taxon>Caryophylliina</taxon>
        <taxon>Caryophylliidae</taxon>
        <taxon>Desmophyllum</taxon>
    </lineage>
</organism>
<dbReference type="PROSITE" id="PS50016">
    <property type="entry name" value="ZF_PHD_2"/>
    <property type="match status" value="2"/>
</dbReference>
<dbReference type="AlphaFoldDB" id="A0A9W9YJ62"/>
<dbReference type="Proteomes" id="UP001163046">
    <property type="component" value="Unassembled WGS sequence"/>
</dbReference>
<dbReference type="SUPFAM" id="SSF57903">
    <property type="entry name" value="FYVE/PHD zinc finger"/>
    <property type="match status" value="2"/>
</dbReference>
<evidence type="ECO:0000256" key="5">
    <source>
        <dbReference type="ARBA" id="ARBA00022833"/>
    </source>
</evidence>
<evidence type="ECO:0000256" key="2">
    <source>
        <dbReference type="ARBA" id="ARBA00022723"/>
    </source>
</evidence>